<name>A0ABS7YIX4_9VIBR</name>
<reference evidence="2" key="1">
    <citation type="submission" date="2023-07" db="EMBL/GenBank/DDBJ databases">
        <title>Molecular identification of indigenous halophilic bacteria isolated from red sea cost, biodegradation of synthetic dyes and assessment of degraded metabolite toxicity.</title>
        <authorList>
            <person name="Chaieb K."/>
            <person name="Altayb H.N."/>
        </authorList>
    </citation>
    <scope>NUCLEOTIDE SEQUENCE [LARGE SCALE GENOMIC DNA]</scope>
    <source>
        <strain evidence="2">K20</strain>
    </source>
</reference>
<organism evidence="1 2">
    <name type="scientific">Vibrio tritonius</name>
    <dbReference type="NCBI Taxonomy" id="1435069"/>
    <lineage>
        <taxon>Bacteria</taxon>
        <taxon>Pseudomonadati</taxon>
        <taxon>Pseudomonadota</taxon>
        <taxon>Gammaproteobacteria</taxon>
        <taxon>Vibrionales</taxon>
        <taxon>Vibrionaceae</taxon>
        <taxon>Vibrio</taxon>
    </lineage>
</organism>
<gene>
    <name evidence="1" type="ORF">LDJ79_05855</name>
</gene>
<evidence type="ECO:0000313" key="1">
    <source>
        <dbReference type="EMBL" id="MCA2015626.1"/>
    </source>
</evidence>
<proteinExistence type="predicted"/>
<dbReference type="Gene3D" id="1.10.30.50">
    <property type="match status" value="1"/>
</dbReference>
<comment type="caution">
    <text evidence="1">The sequence shown here is derived from an EMBL/GenBank/DDBJ whole genome shotgun (WGS) entry which is preliminary data.</text>
</comment>
<keyword evidence="2" id="KW-1185">Reference proteome</keyword>
<dbReference type="EMBL" id="JAIWIU010000033">
    <property type="protein sequence ID" value="MCA2015626.1"/>
    <property type="molecule type" value="Genomic_DNA"/>
</dbReference>
<dbReference type="Proteomes" id="UP001199044">
    <property type="component" value="Unassembled WGS sequence"/>
</dbReference>
<sequence length="207" mass="23888">MTPYVLSQEDINIIKSVLTDKTKSSQEKWKDDNVKTLKSKIKTHYIDEQDHKCAYCLVHNPSDNHKVWDTEHIIDKSSSPQWMFEPLNLCVSCPDCNSAKGIRAVAKSKKYTHFPKQSRNYKIIHPHFDTYEDHIDCALPGFTYRWKTEKGRYTIETCGLLRYHSAVGRKNTDLILKSLLALALKDPSPEVLNAVSDHIINSRTNQK</sequence>
<dbReference type="RefSeq" id="WP_225249927.1">
    <property type="nucleotide sequence ID" value="NZ_JAIWIU010000033.1"/>
</dbReference>
<accession>A0ABS7YIX4</accession>
<protein>
    <recommendedName>
        <fullName evidence="3">HNH endonuclease</fullName>
    </recommendedName>
</protein>
<evidence type="ECO:0000313" key="2">
    <source>
        <dbReference type="Proteomes" id="UP001199044"/>
    </source>
</evidence>
<evidence type="ECO:0008006" key="3">
    <source>
        <dbReference type="Google" id="ProtNLM"/>
    </source>
</evidence>